<dbReference type="Pfam" id="PF03168">
    <property type="entry name" value="LEA_2"/>
    <property type="match status" value="1"/>
</dbReference>
<dbReference type="EMBL" id="CP022579">
    <property type="protein sequence ID" value="QEL64528.1"/>
    <property type="molecule type" value="Genomic_DNA"/>
</dbReference>
<reference evidence="2 3" key="1">
    <citation type="submission" date="2017-07" db="EMBL/GenBank/DDBJ databases">
        <title>Complete genome sequence of Oryzomicrobium terrae TPP412.</title>
        <authorList>
            <person name="Chiu L.-W."/>
            <person name="Lo K.-J."/>
            <person name="Tsai Y.-M."/>
            <person name="Lin S.-S."/>
            <person name="Kuo C.-H."/>
            <person name="Liu C.-T."/>
        </authorList>
    </citation>
    <scope>NUCLEOTIDE SEQUENCE [LARGE SCALE GENOMIC DNA]</scope>
    <source>
        <strain evidence="2 3">TPP412</strain>
    </source>
</reference>
<dbReference type="SMART" id="SM00769">
    <property type="entry name" value="WHy"/>
    <property type="match status" value="1"/>
</dbReference>
<sequence length="156" mass="16970">MLPVLSLLLLAGCAALMGYAHKPEVSLSSLQVEGITLFEQRFRLLLRVRNPNDRDLAVDGLEFTLDLNGEPLARGLSAEAVTVPRLGEATVTVFATSDLNGWLKQFRKLKRDGDGNLPERLPYRLKGTVSSGSLGRIPFTQDGEVPVAALLNGTKR</sequence>
<dbReference type="KEGG" id="otr:OTERR_10520"/>
<name>A0A5C1E8H0_9RHOO</name>
<evidence type="ECO:0000313" key="3">
    <source>
        <dbReference type="Proteomes" id="UP000323671"/>
    </source>
</evidence>
<organism evidence="2 3">
    <name type="scientific">Oryzomicrobium terrae</name>
    <dbReference type="NCBI Taxonomy" id="1735038"/>
    <lineage>
        <taxon>Bacteria</taxon>
        <taxon>Pseudomonadati</taxon>
        <taxon>Pseudomonadota</taxon>
        <taxon>Betaproteobacteria</taxon>
        <taxon>Rhodocyclales</taxon>
        <taxon>Rhodocyclaceae</taxon>
        <taxon>Oryzomicrobium</taxon>
    </lineage>
</organism>
<protein>
    <recommendedName>
        <fullName evidence="1">Water stress and hypersensitive response domain-containing protein</fullName>
    </recommendedName>
</protein>
<gene>
    <name evidence="2" type="ORF">OTERR_10520</name>
</gene>
<dbReference type="Gene3D" id="2.60.40.1820">
    <property type="match status" value="1"/>
</dbReference>
<dbReference type="Proteomes" id="UP000323671">
    <property type="component" value="Chromosome"/>
</dbReference>
<dbReference type="GO" id="GO:0009269">
    <property type="term" value="P:response to desiccation"/>
    <property type="evidence" value="ECO:0007669"/>
    <property type="project" value="InterPro"/>
</dbReference>
<proteinExistence type="predicted"/>
<dbReference type="AlphaFoldDB" id="A0A5C1E8H0"/>
<dbReference type="InterPro" id="IPR004864">
    <property type="entry name" value="LEA_2"/>
</dbReference>
<dbReference type="InterPro" id="IPR013990">
    <property type="entry name" value="WHy-dom"/>
</dbReference>
<dbReference type="SUPFAM" id="SSF117070">
    <property type="entry name" value="LEA14-like"/>
    <property type="match status" value="1"/>
</dbReference>
<keyword evidence="3" id="KW-1185">Reference proteome</keyword>
<evidence type="ECO:0000259" key="1">
    <source>
        <dbReference type="SMART" id="SM00769"/>
    </source>
</evidence>
<feature type="domain" description="Water stress and hypersensitive response" evidence="1">
    <location>
        <begin position="25"/>
        <end position="146"/>
    </location>
</feature>
<accession>A0A5C1E8H0</accession>
<evidence type="ECO:0000313" key="2">
    <source>
        <dbReference type="EMBL" id="QEL64528.1"/>
    </source>
</evidence>